<dbReference type="EMBL" id="LWDL01000018">
    <property type="protein sequence ID" value="OQW51716.1"/>
    <property type="molecule type" value="Genomic_DNA"/>
</dbReference>
<gene>
    <name evidence="9" type="ORF">A4S15_10915</name>
</gene>
<dbReference type="InterPro" id="IPR036890">
    <property type="entry name" value="HATPase_C_sf"/>
</dbReference>
<dbReference type="EC" id="2.7.13.3" evidence="2"/>
<feature type="domain" description="Histidine kinase" evidence="8">
    <location>
        <begin position="639"/>
        <end position="867"/>
    </location>
</feature>
<dbReference type="Pfam" id="PF13188">
    <property type="entry name" value="PAS_8"/>
    <property type="match status" value="1"/>
</dbReference>
<organism evidence="9 10">
    <name type="scientific">Candidatus Raskinella chloraquaticus</name>
    <dbReference type="NCBI Taxonomy" id="1951219"/>
    <lineage>
        <taxon>Bacteria</taxon>
        <taxon>Pseudomonadati</taxon>
        <taxon>Pseudomonadota</taxon>
        <taxon>Alphaproteobacteria</taxon>
        <taxon>Hyphomicrobiales</taxon>
        <taxon>Phreatobacteraceae</taxon>
        <taxon>Candidatus Raskinella</taxon>
    </lineage>
</organism>
<evidence type="ECO:0000256" key="6">
    <source>
        <dbReference type="ARBA" id="ARBA00023012"/>
    </source>
</evidence>
<dbReference type="Pfam" id="PF00512">
    <property type="entry name" value="HisKA"/>
    <property type="match status" value="1"/>
</dbReference>
<evidence type="ECO:0000259" key="8">
    <source>
        <dbReference type="PROSITE" id="PS50109"/>
    </source>
</evidence>
<dbReference type="SUPFAM" id="SSF55874">
    <property type="entry name" value="ATPase domain of HSP90 chaperone/DNA topoisomerase II/histidine kinase"/>
    <property type="match status" value="1"/>
</dbReference>
<proteinExistence type="predicted"/>
<dbReference type="InterPro" id="IPR003661">
    <property type="entry name" value="HisK_dim/P_dom"/>
</dbReference>
<keyword evidence="5" id="KW-0418">Kinase</keyword>
<keyword evidence="7" id="KW-1133">Transmembrane helix</keyword>
<dbReference type="SMART" id="SM00388">
    <property type="entry name" value="HisKA"/>
    <property type="match status" value="1"/>
</dbReference>
<dbReference type="SMART" id="SM00091">
    <property type="entry name" value="PAS"/>
    <property type="match status" value="2"/>
</dbReference>
<evidence type="ECO:0000313" key="9">
    <source>
        <dbReference type="EMBL" id="OQW51716.1"/>
    </source>
</evidence>
<dbReference type="InterPro" id="IPR004358">
    <property type="entry name" value="Sig_transdc_His_kin-like_C"/>
</dbReference>
<dbReference type="GO" id="GO:0000155">
    <property type="term" value="F:phosphorelay sensor kinase activity"/>
    <property type="evidence" value="ECO:0007669"/>
    <property type="project" value="InterPro"/>
</dbReference>
<sequence length="878" mass="96520">MTHKFLDFDVNKMRSRFGLVGADAQIRHVRRDSLLRRAAINHRAPRHAQRAIRVEQMSICDNFKRTGSAITRLSVLLPVSLLLGASAPSLSLGHPTVITAVIAAILFVLLFFAGLFTWRGHNRLTGADSDLLLQQSRQAQRLAVVETVIGQDALVMAVWDEPGGLPQYLRNTLTMSETIPSRAGPFMMFDTWLDGPSAEKLTAHLAQLWKRGATFSETVTTSKGERLNAQGLYTSHNAILVLRAVPVAERALPSSDEAAKKLLADLPHPAWIQDVSGAIVWRNAASAAAPPFPSGTDGWANIGPEQRAAAQEAWRAGKPWHQRIVLEGGSSKRGYDISLLPMGGSVAALAFDISDFETVRGEMSALLSAQQNAFKHLRTGIAVFGADQRLRYANPAWRELWDINDAFIADNPEDEAILDHLRALRLLPDERDFNGWKKRYLTRSREGAVDETWYLPQGRVLRVASLPTRDGGYTIINENLSELEELRRRYATHERVQRQTFEALTDAVIVFGSDGRLQLFNPAFASMWRVDEADTLDLEKHPHIDELIAWFAVLHDDPPVWSGLKNGVIAMGEDRSVFTTSLSRRDGVVIDVSSRPLPGGATLVTFVDQTAAVRVKTALEERNKALVDADQLKNDFIQHVSYELRSPLNSIIGFTEMLADPVLMAKARDTTHDASALSRQSEYIGYISSQSHTLLAIIDDILTLASIDAGAIALDITRVEPLEVMASAAGALRQRCAEAGISLSVEVNGDIGAFNADAQRVRQVLYNLLSNAIGFSTRGQSVSLTASRSQAQDIIFEVGDDGPGIAPEDQAHVFDRFSTKANGTDHRGAGLGLSIVKSFVELHGGHITLQSQIGQGTRVRCTFPERALEQHRLDQRPQ</sequence>
<dbReference type="STRING" id="1827387.A4S15_10915"/>
<dbReference type="Gene3D" id="3.30.565.10">
    <property type="entry name" value="Histidine kinase-like ATPase, C-terminal domain"/>
    <property type="match status" value="1"/>
</dbReference>
<dbReference type="InterPro" id="IPR005467">
    <property type="entry name" value="His_kinase_dom"/>
</dbReference>
<name>A0A1W9HW96_9HYPH</name>
<dbReference type="AlphaFoldDB" id="A0A1W9HW96"/>
<dbReference type="PANTHER" id="PTHR43711">
    <property type="entry name" value="TWO-COMPONENT HISTIDINE KINASE"/>
    <property type="match status" value="1"/>
</dbReference>
<dbReference type="PANTHER" id="PTHR43711:SF1">
    <property type="entry name" value="HISTIDINE KINASE 1"/>
    <property type="match status" value="1"/>
</dbReference>
<dbReference type="Pfam" id="PF02518">
    <property type="entry name" value="HATPase_c"/>
    <property type="match status" value="1"/>
</dbReference>
<keyword evidence="7" id="KW-0472">Membrane</keyword>
<keyword evidence="4" id="KW-0808">Transferase</keyword>
<reference evidence="9 10" key="1">
    <citation type="journal article" date="2017" name="Water Res.">
        <title>Comammox in drinking water systems.</title>
        <authorList>
            <person name="Wang Y."/>
            <person name="Ma L."/>
            <person name="Mao Y."/>
            <person name="Jiang X."/>
            <person name="Xia Y."/>
            <person name="Yu K."/>
            <person name="Li B."/>
            <person name="Zhang T."/>
        </authorList>
    </citation>
    <scope>NUCLEOTIDE SEQUENCE [LARGE SCALE GENOMIC DNA]</scope>
    <source>
        <strain evidence="9">SG_bin8</strain>
    </source>
</reference>
<evidence type="ECO:0000256" key="7">
    <source>
        <dbReference type="SAM" id="Phobius"/>
    </source>
</evidence>
<keyword evidence="7" id="KW-0812">Transmembrane</keyword>
<protein>
    <recommendedName>
        <fullName evidence="2">histidine kinase</fullName>
        <ecNumber evidence="2">2.7.13.3</ecNumber>
    </recommendedName>
</protein>
<keyword evidence="3" id="KW-0597">Phosphoprotein</keyword>
<dbReference type="PROSITE" id="PS50109">
    <property type="entry name" value="HIS_KIN"/>
    <property type="match status" value="1"/>
</dbReference>
<evidence type="ECO:0000256" key="3">
    <source>
        <dbReference type="ARBA" id="ARBA00022553"/>
    </source>
</evidence>
<evidence type="ECO:0000256" key="2">
    <source>
        <dbReference type="ARBA" id="ARBA00012438"/>
    </source>
</evidence>
<evidence type="ECO:0000256" key="1">
    <source>
        <dbReference type="ARBA" id="ARBA00000085"/>
    </source>
</evidence>
<dbReference type="SMART" id="SM00387">
    <property type="entry name" value="HATPase_c"/>
    <property type="match status" value="1"/>
</dbReference>
<dbReference type="InterPro" id="IPR003594">
    <property type="entry name" value="HATPase_dom"/>
</dbReference>
<dbReference type="SUPFAM" id="SSF55785">
    <property type="entry name" value="PYP-like sensor domain (PAS domain)"/>
    <property type="match status" value="1"/>
</dbReference>
<dbReference type="PRINTS" id="PR00344">
    <property type="entry name" value="BCTRLSENSOR"/>
</dbReference>
<evidence type="ECO:0000256" key="5">
    <source>
        <dbReference type="ARBA" id="ARBA00022777"/>
    </source>
</evidence>
<dbReference type="Gene3D" id="1.10.287.130">
    <property type="match status" value="1"/>
</dbReference>
<feature type="transmembrane region" description="Helical" evidence="7">
    <location>
        <begin position="97"/>
        <end position="118"/>
    </location>
</feature>
<dbReference type="CDD" id="cd00082">
    <property type="entry name" value="HisKA"/>
    <property type="match status" value="1"/>
</dbReference>
<accession>A0A1W9HW96</accession>
<comment type="caution">
    <text evidence="9">The sequence shown here is derived from an EMBL/GenBank/DDBJ whole genome shotgun (WGS) entry which is preliminary data.</text>
</comment>
<comment type="catalytic activity">
    <reaction evidence="1">
        <text>ATP + protein L-histidine = ADP + protein N-phospho-L-histidine.</text>
        <dbReference type="EC" id="2.7.13.3"/>
    </reaction>
</comment>
<dbReference type="Pfam" id="PF12860">
    <property type="entry name" value="PAS_7"/>
    <property type="match status" value="1"/>
</dbReference>
<evidence type="ECO:0000256" key="4">
    <source>
        <dbReference type="ARBA" id="ARBA00022679"/>
    </source>
</evidence>
<dbReference type="InterPro" id="IPR036097">
    <property type="entry name" value="HisK_dim/P_sf"/>
</dbReference>
<dbReference type="Gene3D" id="3.30.450.20">
    <property type="entry name" value="PAS domain"/>
    <property type="match status" value="1"/>
</dbReference>
<dbReference type="Proteomes" id="UP000192872">
    <property type="component" value="Unassembled WGS sequence"/>
</dbReference>
<keyword evidence="6" id="KW-0902">Two-component regulatory system</keyword>
<dbReference type="InterPro" id="IPR035965">
    <property type="entry name" value="PAS-like_dom_sf"/>
</dbReference>
<dbReference type="InterPro" id="IPR050736">
    <property type="entry name" value="Sensor_HK_Regulatory"/>
</dbReference>
<dbReference type="SUPFAM" id="SSF47384">
    <property type="entry name" value="Homodimeric domain of signal transducing histidine kinase"/>
    <property type="match status" value="1"/>
</dbReference>
<dbReference type="InterPro" id="IPR000014">
    <property type="entry name" value="PAS"/>
</dbReference>
<evidence type="ECO:0000313" key="10">
    <source>
        <dbReference type="Proteomes" id="UP000192872"/>
    </source>
</evidence>